<feature type="compositionally biased region" description="Low complexity" evidence="1">
    <location>
        <begin position="44"/>
        <end position="56"/>
    </location>
</feature>
<feature type="non-terminal residue" evidence="2">
    <location>
        <position position="56"/>
    </location>
</feature>
<dbReference type="Proteomes" id="UP000824469">
    <property type="component" value="Unassembled WGS sequence"/>
</dbReference>
<feature type="region of interest" description="Disordered" evidence="1">
    <location>
        <begin position="35"/>
        <end position="56"/>
    </location>
</feature>
<accession>A0AA38CUL5</accession>
<feature type="non-terminal residue" evidence="2">
    <location>
        <position position="1"/>
    </location>
</feature>
<evidence type="ECO:0000256" key="1">
    <source>
        <dbReference type="SAM" id="MobiDB-lite"/>
    </source>
</evidence>
<protein>
    <submittedName>
        <fullName evidence="2">Uncharacterized protein</fullName>
    </submittedName>
</protein>
<gene>
    <name evidence="2" type="ORF">KI387_014526</name>
</gene>
<evidence type="ECO:0000313" key="2">
    <source>
        <dbReference type="EMBL" id="KAH9302943.1"/>
    </source>
</evidence>
<sequence length="56" mass="6411">SGCAGKNFYTYDGFINAANAYLRWVYQRRKRLPLDPLTMRRESSPPSSLTSPTKLD</sequence>
<name>A0AA38CUL5_TAXCH</name>
<organism evidence="2 3">
    <name type="scientific">Taxus chinensis</name>
    <name type="common">Chinese yew</name>
    <name type="synonym">Taxus wallichiana var. chinensis</name>
    <dbReference type="NCBI Taxonomy" id="29808"/>
    <lineage>
        <taxon>Eukaryota</taxon>
        <taxon>Viridiplantae</taxon>
        <taxon>Streptophyta</taxon>
        <taxon>Embryophyta</taxon>
        <taxon>Tracheophyta</taxon>
        <taxon>Spermatophyta</taxon>
        <taxon>Pinopsida</taxon>
        <taxon>Pinidae</taxon>
        <taxon>Conifers II</taxon>
        <taxon>Cupressales</taxon>
        <taxon>Taxaceae</taxon>
        <taxon>Taxus</taxon>
    </lineage>
</organism>
<dbReference type="EMBL" id="JAHRHJ020000009">
    <property type="protein sequence ID" value="KAH9302943.1"/>
    <property type="molecule type" value="Genomic_DNA"/>
</dbReference>
<dbReference type="AlphaFoldDB" id="A0AA38CUL5"/>
<reference evidence="2 3" key="1">
    <citation type="journal article" date="2021" name="Nat. Plants">
        <title>The Taxus genome provides insights into paclitaxel biosynthesis.</title>
        <authorList>
            <person name="Xiong X."/>
            <person name="Gou J."/>
            <person name="Liao Q."/>
            <person name="Li Y."/>
            <person name="Zhou Q."/>
            <person name="Bi G."/>
            <person name="Li C."/>
            <person name="Du R."/>
            <person name="Wang X."/>
            <person name="Sun T."/>
            <person name="Guo L."/>
            <person name="Liang H."/>
            <person name="Lu P."/>
            <person name="Wu Y."/>
            <person name="Zhang Z."/>
            <person name="Ro D.K."/>
            <person name="Shang Y."/>
            <person name="Huang S."/>
            <person name="Yan J."/>
        </authorList>
    </citation>
    <scope>NUCLEOTIDE SEQUENCE [LARGE SCALE GENOMIC DNA]</scope>
    <source>
        <strain evidence="2">Ta-2019</strain>
    </source>
</reference>
<proteinExistence type="predicted"/>
<keyword evidence="3" id="KW-1185">Reference proteome</keyword>
<evidence type="ECO:0000313" key="3">
    <source>
        <dbReference type="Proteomes" id="UP000824469"/>
    </source>
</evidence>
<comment type="caution">
    <text evidence="2">The sequence shown here is derived from an EMBL/GenBank/DDBJ whole genome shotgun (WGS) entry which is preliminary data.</text>
</comment>